<proteinExistence type="inferred from homology"/>
<comment type="subcellular location">
    <subcellularLocation>
        <location evidence="2">Membrane</location>
        <topology evidence="2">Peripheral membrane protein</topology>
    </subcellularLocation>
</comment>
<protein>
    <submittedName>
        <fullName evidence="7">Photosystem I subunit IV</fullName>
    </submittedName>
</protein>
<dbReference type="PANTHER" id="PTHR34549">
    <property type="entry name" value="PHOTOSYSTEM I REACTION CENTER SUBUNIT IV A, CHLOROPLASTIC-RELATED"/>
    <property type="match status" value="1"/>
</dbReference>
<evidence type="ECO:0000256" key="4">
    <source>
        <dbReference type="ARBA" id="ARBA00022531"/>
    </source>
</evidence>
<dbReference type="Pfam" id="PF02427">
    <property type="entry name" value="PSI_PsaE"/>
    <property type="match status" value="1"/>
</dbReference>
<accession>A0A514CPG2</accession>
<dbReference type="InterPro" id="IPR003375">
    <property type="entry name" value="PSI_PsaE"/>
</dbReference>
<dbReference type="AlphaFoldDB" id="A0A514CPG2"/>
<reference evidence="7" key="1">
    <citation type="submission" date="2019-02" db="EMBL/GenBank/DDBJ databases">
        <title>Dictyochophyceae plastid genomes reveal unusual variability of their organisation.</title>
        <authorList>
            <person name="Han K.Y."/>
            <person name="Maciszewski K."/>
            <person name="Graf L."/>
            <person name="Andersen R.A."/>
            <person name="Karnkowska A."/>
            <person name="Yoon H.S."/>
        </authorList>
    </citation>
    <scope>NUCLEOTIDE SEQUENCE</scope>
</reference>
<name>A0A514CPG2_9STRA</name>
<dbReference type="GeneID" id="40868876"/>
<evidence type="ECO:0000256" key="1">
    <source>
        <dbReference type="ARBA" id="ARBA00001993"/>
    </source>
</evidence>
<keyword evidence="6" id="KW-0472">Membrane</keyword>
<dbReference type="GO" id="GO:0015979">
    <property type="term" value="P:photosynthesis"/>
    <property type="evidence" value="ECO:0007669"/>
    <property type="project" value="UniProtKB-KW"/>
</dbReference>
<dbReference type="EMBL" id="MK561359">
    <property type="protein sequence ID" value="QDH81692.1"/>
    <property type="molecule type" value="Genomic_DNA"/>
</dbReference>
<evidence type="ECO:0000256" key="6">
    <source>
        <dbReference type="ARBA" id="ARBA00023136"/>
    </source>
</evidence>
<sequence>MAIKRGSQVKILRPESYWYKKNGKVASIDDSGVRYGVTVRFDSVNYNGVNSSNYNISELVEVKKKS</sequence>
<dbReference type="Gene3D" id="2.30.30.50">
    <property type="match status" value="1"/>
</dbReference>
<evidence type="ECO:0000256" key="2">
    <source>
        <dbReference type="ARBA" id="ARBA00004170"/>
    </source>
</evidence>
<dbReference type="PANTHER" id="PTHR34549:SF2">
    <property type="entry name" value="PHOTOSYSTEM I SUBUNIT IV"/>
    <property type="match status" value="1"/>
</dbReference>
<dbReference type="RefSeq" id="YP_009677031.1">
    <property type="nucleotide sequence ID" value="NC_043929.1"/>
</dbReference>
<dbReference type="InterPro" id="IPR008990">
    <property type="entry name" value="Elect_transpt_acc-like_dom_sf"/>
</dbReference>
<keyword evidence="5" id="KW-0603">Photosystem I</keyword>
<keyword evidence="7" id="KW-0150">Chloroplast</keyword>
<organism evidence="7">
    <name type="scientific">Octactis speculum</name>
    <dbReference type="NCBI Taxonomy" id="3111310"/>
    <lineage>
        <taxon>Eukaryota</taxon>
        <taxon>Sar</taxon>
        <taxon>Stramenopiles</taxon>
        <taxon>Ochrophyta</taxon>
        <taxon>Dictyochophyceae</taxon>
        <taxon>Dictyochales</taxon>
        <taxon>Dictyochaceae</taxon>
        <taxon>Octactis</taxon>
    </lineage>
</organism>
<keyword evidence="4" id="KW-0602">Photosynthesis</keyword>
<keyword evidence="7" id="KW-0934">Plastid</keyword>
<evidence type="ECO:0000256" key="5">
    <source>
        <dbReference type="ARBA" id="ARBA00022836"/>
    </source>
</evidence>
<dbReference type="NCBIfam" id="NF002745">
    <property type="entry name" value="PRK02749.1"/>
    <property type="match status" value="1"/>
</dbReference>
<comment type="function">
    <text evidence="1">Stabilizes the interaction between PsaC and the PSI core, assists the docking of the ferredoxin to PSI and interacts with ferredoxin-NADP oxidoreductase.</text>
</comment>
<dbReference type="GO" id="GO:0009538">
    <property type="term" value="C:photosystem I reaction center"/>
    <property type="evidence" value="ECO:0007669"/>
    <property type="project" value="InterPro"/>
</dbReference>
<dbReference type="SUPFAM" id="SSF50090">
    <property type="entry name" value="Electron transport accessory proteins"/>
    <property type="match status" value="1"/>
</dbReference>
<geneLocation type="chloroplast" evidence="7"/>
<evidence type="ECO:0000256" key="3">
    <source>
        <dbReference type="ARBA" id="ARBA00007501"/>
    </source>
</evidence>
<comment type="similarity">
    <text evidence="3">Belongs to the PsaE family.</text>
</comment>
<gene>
    <name evidence="7" type="primary">psaE</name>
</gene>
<evidence type="ECO:0000313" key="7">
    <source>
        <dbReference type="EMBL" id="QDH81692.1"/>
    </source>
</evidence>